<organism evidence="1 2">
    <name type="scientific">Legionella anisa</name>
    <dbReference type="NCBI Taxonomy" id="28082"/>
    <lineage>
        <taxon>Bacteria</taxon>
        <taxon>Pseudomonadati</taxon>
        <taxon>Pseudomonadota</taxon>
        <taxon>Gammaproteobacteria</taxon>
        <taxon>Legionellales</taxon>
        <taxon>Legionellaceae</taxon>
        <taxon>Legionella</taxon>
    </lineage>
</organism>
<reference evidence="1" key="1">
    <citation type="submission" date="2017-12" db="EMBL/GenBank/DDBJ databases">
        <title>FDA dAtabase for Regulatory Grade micrObial Sequences (FDA-ARGOS): Supporting development and validation of Infectious Disease Dx tests.</title>
        <authorList>
            <person name="Kerrigan L."/>
            <person name="Tallon L.J."/>
            <person name="Sadzewicz L."/>
            <person name="Sengamalay N."/>
            <person name="Ott S."/>
            <person name="Godinez A."/>
            <person name="Nagaraj S."/>
            <person name="Vavikolanu K."/>
            <person name="Vyas G."/>
            <person name="Nadendla S."/>
            <person name="Aluvathingal J."/>
            <person name="Sichtig H."/>
        </authorList>
    </citation>
    <scope>NUCLEOTIDE SEQUENCE [LARGE SCALE GENOMIC DNA]</scope>
    <source>
        <strain evidence="1">FDAARGOS_200</strain>
    </source>
</reference>
<evidence type="ECO:0000313" key="1">
    <source>
        <dbReference type="EMBL" id="PNL73853.1"/>
    </source>
</evidence>
<dbReference type="EMBL" id="NBTX02000002">
    <property type="protein sequence ID" value="PNL73853.1"/>
    <property type="molecule type" value="Genomic_DNA"/>
</dbReference>
<name>A0AAX0WZ58_9GAMM</name>
<comment type="caution">
    <text evidence="1">The sequence shown here is derived from an EMBL/GenBank/DDBJ whole genome shotgun (WGS) entry which is preliminary data.</text>
</comment>
<dbReference type="RefSeq" id="WP_019232988.1">
    <property type="nucleotide sequence ID" value="NZ_CAAAHR010000025.1"/>
</dbReference>
<accession>A0AAX0WZ58</accession>
<proteinExistence type="predicted"/>
<dbReference type="Proteomes" id="UP000192511">
    <property type="component" value="Unassembled WGS sequence"/>
</dbReference>
<sequence length="108" mass="12344">MQKTWMTHLPHFLDEHGGLPLEFHASARRMLKALCKFVAYATNFDGEGDELPQCFMVSKRKRCRGKVTPLISMEDDAIIWHCFKCGSGGCISGWQGTLWDLSEHFESH</sequence>
<protein>
    <submittedName>
        <fullName evidence="1">Uncharacterized protein</fullName>
    </submittedName>
</protein>
<dbReference type="GeneID" id="98067506"/>
<dbReference type="AlphaFoldDB" id="A0AAX0WZ58"/>
<gene>
    <name evidence="1" type="ORF">A6J39_000815</name>
</gene>
<keyword evidence="2" id="KW-1185">Reference proteome</keyword>
<evidence type="ECO:0000313" key="2">
    <source>
        <dbReference type="Proteomes" id="UP000192511"/>
    </source>
</evidence>